<feature type="region of interest" description="Disordered" evidence="1">
    <location>
        <begin position="1019"/>
        <end position="1058"/>
    </location>
</feature>
<gene>
    <name evidence="2" type="ORF">BU23DRAFT_631789</name>
</gene>
<feature type="region of interest" description="Disordered" evidence="1">
    <location>
        <begin position="471"/>
        <end position="598"/>
    </location>
</feature>
<name>A0A6A5UIE7_9PLEO</name>
<evidence type="ECO:0000313" key="2">
    <source>
        <dbReference type="EMBL" id="KAF1964424.1"/>
    </source>
</evidence>
<feature type="compositionally biased region" description="Low complexity" evidence="1">
    <location>
        <begin position="1019"/>
        <end position="1032"/>
    </location>
</feature>
<feature type="region of interest" description="Disordered" evidence="1">
    <location>
        <begin position="914"/>
        <end position="955"/>
    </location>
</feature>
<accession>A0A6A5UIE7</accession>
<feature type="region of interest" description="Disordered" evidence="1">
    <location>
        <begin position="322"/>
        <end position="361"/>
    </location>
</feature>
<sequence length="1098" mass="117293">MAEAALEAIGTPPPQPGGAAQWVFPEKETRDMAARIFGTGFEAKFERGDTFQVETMNKFSVVRDNLGYIFEQFKNPTDDPKDLPDNRRDIGEGSILLYCDLSRWKLMPDGTQYRSEASLYEGLLKRDEHDGCLNDNGKIMGFAPGKLYENEYAEFSYTLDWLKVASTMLDQRKEKTLGDLKKIETEDAMEKFAAFCKRKNKMEPDDHPIVDMYKNFLEMTLLHEMTHVVIREWRTDPNDPQQPTNEVNRKYPNRYKTIDVKVGSEKGYGWKNVWKLKDGEGWNNAAYFGMAARILKERAYRVKFNGCPNKIGGSWNFNQQMASGKREPVDANWEPPKFKRSEPYQSLPLPRQPDERSSELLPYPLVRRETSVGLPTGFITTTTTLGTGLAWPITSNNANTTNGSTSSFQISSTASQNSSSTFKPSTKKAVASSFTTSPSSIVDLLSSTISLLSSVSNSITSMDTSTSSVSTWLSSANNTSPSSGKTSLSSGKTSLSSGKTSLSSGSKSSSSGSKSLSSVKTLSSSIDSSPPSASTSISSASTSITGTISQSPRSSSLNESSPVSTGMGSGTTGVPISNTPGTTPTSAIPSSTITETASSRDVEGLISSFWSRTSTAPGPGTLVAAFCVEPLLDGCVLPTAFSIEKLITATEVDIPEITDISIFPHIDVDGVDMVKVNLPKDKCEPIPKPSGGGLLGGLFKVASSVVNGVIDAACNIEIPVVKDGKLPKWFNFGSFPHPTSFPPVPPVVGPPQEPGEPGEPENSPTPTSASSSCRQTVFSSCDVSQFVNSTVTQASQSCRTTSACSGMDVTKVTATTWSCSPTAIQDCSGTAFVSGSRTTSFTTGCFTRSTCSGSGVTSIRTLTSSAVPEATVIIDEQDKTLFEQNMCVLDLFKSDDEEIDESEYLACFGEKVSSSSSTSASKTGTSSGVSASTTSSAGQSSKSSPSSSPSMPGPSRCPGYKYTLLKCKKKEGGHCGCEGNGCSIGPDGTSDCFSITELGQCDDDCEECCYMPLDEEESATSSASQTANNSPSSSPPPPEPSKCAESKPMDKCKKKDGKCMCQPDSFPVIPDPEYDSYSVEAVDCDDDCQGCCYPPVSQ</sequence>
<feature type="compositionally biased region" description="Low complexity" evidence="1">
    <location>
        <begin position="914"/>
        <end position="954"/>
    </location>
</feature>
<protein>
    <submittedName>
        <fullName evidence="2">Uncharacterized protein</fullName>
    </submittedName>
</protein>
<organism evidence="2 3">
    <name type="scientific">Bimuria novae-zelandiae CBS 107.79</name>
    <dbReference type="NCBI Taxonomy" id="1447943"/>
    <lineage>
        <taxon>Eukaryota</taxon>
        <taxon>Fungi</taxon>
        <taxon>Dikarya</taxon>
        <taxon>Ascomycota</taxon>
        <taxon>Pezizomycotina</taxon>
        <taxon>Dothideomycetes</taxon>
        <taxon>Pleosporomycetidae</taxon>
        <taxon>Pleosporales</taxon>
        <taxon>Massarineae</taxon>
        <taxon>Didymosphaeriaceae</taxon>
        <taxon>Bimuria</taxon>
    </lineage>
</organism>
<keyword evidence="3" id="KW-1185">Reference proteome</keyword>
<dbReference type="Proteomes" id="UP000800036">
    <property type="component" value="Unassembled WGS sequence"/>
</dbReference>
<feature type="compositionally biased region" description="Low complexity" evidence="1">
    <location>
        <begin position="471"/>
        <end position="597"/>
    </location>
</feature>
<feature type="compositionally biased region" description="Pro residues" evidence="1">
    <location>
        <begin position="741"/>
        <end position="754"/>
    </location>
</feature>
<dbReference type="AlphaFoldDB" id="A0A6A5UIE7"/>
<dbReference type="EMBL" id="ML976788">
    <property type="protein sequence ID" value="KAF1964424.1"/>
    <property type="molecule type" value="Genomic_DNA"/>
</dbReference>
<evidence type="ECO:0000256" key="1">
    <source>
        <dbReference type="SAM" id="MobiDB-lite"/>
    </source>
</evidence>
<reference evidence="2" key="1">
    <citation type="journal article" date="2020" name="Stud. Mycol.">
        <title>101 Dothideomycetes genomes: a test case for predicting lifestyles and emergence of pathogens.</title>
        <authorList>
            <person name="Haridas S."/>
            <person name="Albert R."/>
            <person name="Binder M."/>
            <person name="Bloem J."/>
            <person name="Labutti K."/>
            <person name="Salamov A."/>
            <person name="Andreopoulos B."/>
            <person name="Baker S."/>
            <person name="Barry K."/>
            <person name="Bills G."/>
            <person name="Bluhm B."/>
            <person name="Cannon C."/>
            <person name="Castanera R."/>
            <person name="Culley D."/>
            <person name="Daum C."/>
            <person name="Ezra D."/>
            <person name="Gonzalez J."/>
            <person name="Henrissat B."/>
            <person name="Kuo A."/>
            <person name="Liang C."/>
            <person name="Lipzen A."/>
            <person name="Lutzoni F."/>
            <person name="Magnuson J."/>
            <person name="Mondo S."/>
            <person name="Nolan M."/>
            <person name="Ohm R."/>
            <person name="Pangilinan J."/>
            <person name="Park H.-J."/>
            <person name="Ramirez L."/>
            <person name="Alfaro M."/>
            <person name="Sun H."/>
            <person name="Tritt A."/>
            <person name="Yoshinaga Y."/>
            <person name="Zwiers L.-H."/>
            <person name="Turgeon B."/>
            <person name="Goodwin S."/>
            <person name="Spatafora J."/>
            <person name="Crous P."/>
            <person name="Grigoriev I."/>
        </authorList>
    </citation>
    <scope>NUCLEOTIDE SEQUENCE</scope>
    <source>
        <strain evidence="2">CBS 107.79</strain>
    </source>
</reference>
<feature type="compositionally biased region" description="Basic and acidic residues" evidence="1">
    <location>
        <begin position="1042"/>
        <end position="1053"/>
    </location>
</feature>
<dbReference type="OrthoDB" id="3800501at2759"/>
<proteinExistence type="predicted"/>
<evidence type="ECO:0000313" key="3">
    <source>
        <dbReference type="Proteomes" id="UP000800036"/>
    </source>
</evidence>
<feature type="region of interest" description="Disordered" evidence="1">
    <location>
        <begin position="741"/>
        <end position="771"/>
    </location>
</feature>